<dbReference type="Proteomes" id="UP000198420">
    <property type="component" value="Unassembled WGS sequence"/>
</dbReference>
<proteinExistence type="predicted"/>
<keyword evidence="2" id="KW-1185">Reference proteome</keyword>
<gene>
    <name evidence="1" type="ORF">SAMN06265355_109130</name>
</gene>
<protein>
    <submittedName>
        <fullName evidence="1">Uncharacterized protein</fullName>
    </submittedName>
</protein>
<reference evidence="2" key="1">
    <citation type="submission" date="2017-06" db="EMBL/GenBank/DDBJ databases">
        <authorList>
            <person name="Varghese N."/>
            <person name="Submissions S."/>
        </authorList>
    </citation>
    <scope>NUCLEOTIDE SEQUENCE [LARGE SCALE GENOMIC DNA]</scope>
    <source>
        <strain evidence="2">DSM 44485</strain>
    </source>
</reference>
<dbReference type="EMBL" id="FZNP01000009">
    <property type="protein sequence ID" value="SNR97639.1"/>
    <property type="molecule type" value="Genomic_DNA"/>
</dbReference>
<accession>A0A239AQ10</accession>
<sequence>MVLGWRTCKGHDVAVGNLQRLRGPLGAMGWRCVGLYDKEEFRFPVSLLWVYAGGAAGDIGAVLTARALPGGTWGYFEAGDGRGGFVSLCRDTESAAERLDLLLKNRIFPGTEWAGSRDGARGRQGA</sequence>
<dbReference type="AlphaFoldDB" id="A0A239AQ10"/>
<name>A0A239AQ10_9ACTN</name>
<organism evidence="1 2">
    <name type="scientific">Actinomadura mexicana</name>
    <dbReference type="NCBI Taxonomy" id="134959"/>
    <lineage>
        <taxon>Bacteria</taxon>
        <taxon>Bacillati</taxon>
        <taxon>Actinomycetota</taxon>
        <taxon>Actinomycetes</taxon>
        <taxon>Streptosporangiales</taxon>
        <taxon>Thermomonosporaceae</taxon>
        <taxon>Actinomadura</taxon>
    </lineage>
</organism>
<evidence type="ECO:0000313" key="2">
    <source>
        <dbReference type="Proteomes" id="UP000198420"/>
    </source>
</evidence>
<evidence type="ECO:0000313" key="1">
    <source>
        <dbReference type="EMBL" id="SNR97639.1"/>
    </source>
</evidence>